<keyword evidence="3 9" id="KW-0808">Transferase</keyword>
<keyword evidence="6 9" id="KW-0333">Golgi apparatus</keyword>
<evidence type="ECO:0000256" key="8">
    <source>
        <dbReference type="ARBA" id="ARBA00023180"/>
    </source>
</evidence>
<sequence length="310" mass="36765">MKELEAENTRRIFRIRETCTKYNLGIYQTVKNDPVFKYPPTPQYEVFYIDQIHQISYCPIYKSGSTTWLFNMCLLMNIPEEELNSGNEQLSTIARRILPAMDFPEAEKAMTATTKLLVVRHPFERLLSAYRDKLENSVAGREHGTLHFYHKYGAAIVRKYRDRNFLPPSEDQVIRRKDVAKPAGIEPTWREFVDYLINTDLASYGDDHWMPYYLFCTPCSLNYTIVAKVIAFRLRVETLEQDQVFAIKRMKLDDLIAPKWRHKNGLVNASRIYFRQLTRNKVYQLYNKLKLDFEMFDYSPDQYYTYASDI</sequence>
<dbReference type="Proteomes" id="UP001168990">
    <property type="component" value="Unassembled WGS sequence"/>
</dbReference>
<evidence type="ECO:0000256" key="5">
    <source>
        <dbReference type="ARBA" id="ARBA00022989"/>
    </source>
</evidence>
<evidence type="ECO:0000256" key="3">
    <source>
        <dbReference type="ARBA" id="ARBA00022679"/>
    </source>
</evidence>
<dbReference type="EC" id="2.8.2.-" evidence="9"/>
<name>A0AA39FYY9_9HYME</name>
<reference evidence="10" key="2">
    <citation type="submission" date="2023-03" db="EMBL/GenBank/DDBJ databases">
        <authorList>
            <person name="Inwood S.N."/>
            <person name="Skelly J.G."/>
            <person name="Guhlin J."/>
            <person name="Harrop T.W.R."/>
            <person name="Goldson S.G."/>
            <person name="Dearden P.K."/>
        </authorList>
    </citation>
    <scope>NUCLEOTIDE SEQUENCE</scope>
    <source>
        <strain evidence="10">Irish</strain>
        <tissue evidence="10">Whole body</tissue>
    </source>
</reference>
<dbReference type="GO" id="GO:0000139">
    <property type="term" value="C:Golgi membrane"/>
    <property type="evidence" value="ECO:0007669"/>
    <property type="project" value="UniProtKB-SubCell"/>
</dbReference>
<keyword evidence="11" id="KW-1185">Reference proteome</keyword>
<comment type="caution">
    <text evidence="10">The sequence shown here is derived from an EMBL/GenBank/DDBJ whole genome shotgun (WGS) entry which is preliminary data.</text>
</comment>
<evidence type="ECO:0000256" key="9">
    <source>
        <dbReference type="RuleBase" id="RU364020"/>
    </source>
</evidence>
<keyword evidence="4" id="KW-0812">Transmembrane</keyword>
<dbReference type="PANTHER" id="PTHR12137:SF63">
    <property type="entry name" value="CARBOHYDRATE SULFOTRANSFERASE"/>
    <property type="match status" value="1"/>
</dbReference>
<evidence type="ECO:0000256" key="7">
    <source>
        <dbReference type="ARBA" id="ARBA00023136"/>
    </source>
</evidence>
<gene>
    <name evidence="10" type="ORF">PV328_001783</name>
</gene>
<dbReference type="AlphaFoldDB" id="A0AA39FYY9"/>
<dbReference type="GO" id="GO:0016051">
    <property type="term" value="P:carbohydrate biosynthetic process"/>
    <property type="evidence" value="ECO:0007669"/>
    <property type="project" value="InterPro"/>
</dbReference>
<dbReference type="EMBL" id="JAQQBS010000001">
    <property type="protein sequence ID" value="KAK0177769.1"/>
    <property type="molecule type" value="Genomic_DNA"/>
</dbReference>
<keyword evidence="9" id="KW-0119">Carbohydrate metabolism</keyword>
<organism evidence="10 11">
    <name type="scientific">Microctonus aethiopoides</name>
    <dbReference type="NCBI Taxonomy" id="144406"/>
    <lineage>
        <taxon>Eukaryota</taxon>
        <taxon>Metazoa</taxon>
        <taxon>Ecdysozoa</taxon>
        <taxon>Arthropoda</taxon>
        <taxon>Hexapoda</taxon>
        <taxon>Insecta</taxon>
        <taxon>Pterygota</taxon>
        <taxon>Neoptera</taxon>
        <taxon>Endopterygota</taxon>
        <taxon>Hymenoptera</taxon>
        <taxon>Apocrita</taxon>
        <taxon>Ichneumonoidea</taxon>
        <taxon>Braconidae</taxon>
        <taxon>Euphorinae</taxon>
        <taxon>Microctonus</taxon>
    </lineage>
</organism>
<evidence type="ECO:0000256" key="6">
    <source>
        <dbReference type="ARBA" id="ARBA00023034"/>
    </source>
</evidence>
<evidence type="ECO:0000313" key="11">
    <source>
        <dbReference type="Proteomes" id="UP001168990"/>
    </source>
</evidence>
<reference evidence="10" key="1">
    <citation type="journal article" date="2023" name="bioRxiv">
        <title>Scaffold-level genome assemblies of two parasitoid biocontrol wasps reveal the parthenogenesis mechanism and an associated novel virus.</title>
        <authorList>
            <person name="Inwood S."/>
            <person name="Skelly J."/>
            <person name="Guhlin J."/>
            <person name="Harrop T."/>
            <person name="Goldson S."/>
            <person name="Dearden P."/>
        </authorList>
    </citation>
    <scope>NUCLEOTIDE SEQUENCE</scope>
    <source>
        <strain evidence="10">Irish</strain>
        <tissue evidence="10">Whole body</tissue>
    </source>
</reference>
<dbReference type="InterPro" id="IPR005331">
    <property type="entry name" value="Sulfotransferase"/>
</dbReference>
<dbReference type="GO" id="GO:0008146">
    <property type="term" value="F:sulfotransferase activity"/>
    <property type="evidence" value="ECO:0007669"/>
    <property type="project" value="InterPro"/>
</dbReference>
<evidence type="ECO:0000256" key="2">
    <source>
        <dbReference type="ARBA" id="ARBA00006339"/>
    </source>
</evidence>
<keyword evidence="8 9" id="KW-0325">Glycoprotein</keyword>
<protein>
    <recommendedName>
        <fullName evidence="9">Carbohydrate sulfotransferase</fullName>
        <ecNumber evidence="9">2.8.2.-</ecNumber>
    </recommendedName>
</protein>
<evidence type="ECO:0000313" key="10">
    <source>
        <dbReference type="EMBL" id="KAK0177769.1"/>
    </source>
</evidence>
<proteinExistence type="inferred from homology"/>
<keyword evidence="9" id="KW-0735">Signal-anchor</keyword>
<keyword evidence="5" id="KW-1133">Transmembrane helix</keyword>
<accession>A0AA39FYY9</accession>
<evidence type="ECO:0000256" key="4">
    <source>
        <dbReference type="ARBA" id="ARBA00022692"/>
    </source>
</evidence>
<dbReference type="PANTHER" id="PTHR12137">
    <property type="entry name" value="CARBOHYDRATE SULFOTRANSFERASE"/>
    <property type="match status" value="1"/>
</dbReference>
<dbReference type="InterPro" id="IPR018011">
    <property type="entry name" value="Carb_sulfotrans_8-10"/>
</dbReference>
<dbReference type="Pfam" id="PF03567">
    <property type="entry name" value="Sulfotransfer_2"/>
    <property type="match status" value="1"/>
</dbReference>
<evidence type="ECO:0000256" key="1">
    <source>
        <dbReference type="ARBA" id="ARBA00004323"/>
    </source>
</evidence>
<keyword evidence="7" id="KW-0472">Membrane</keyword>
<comment type="subcellular location">
    <subcellularLocation>
        <location evidence="1 9">Golgi apparatus membrane</location>
        <topology evidence="1 9">Single-pass type II membrane protein</topology>
    </subcellularLocation>
</comment>
<comment type="similarity">
    <text evidence="2 9">Belongs to the sulfotransferase 2 family.</text>
</comment>